<proteinExistence type="predicted"/>
<keyword evidence="2" id="KW-1185">Reference proteome</keyword>
<accession>A0A1V4K1M7</accession>
<evidence type="ECO:0000313" key="1">
    <source>
        <dbReference type="EMBL" id="OPJ78362.1"/>
    </source>
</evidence>
<organism evidence="1 2">
    <name type="scientific">Patagioenas fasciata monilis</name>
    <dbReference type="NCBI Taxonomy" id="372326"/>
    <lineage>
        <taxon>Eukaryota</taxon>
        <taxon>Metazoa</taxon>
        <taxon>Chordata</taxon>
        <taxon>Craniata</taxon>
        <taxon>Vertebrata</taxon>
        <taxon>Euteleostomi</taxon>
        <taxon>Archelosauria</taxon>
        <taxon>Archosauria</taxon>
        <taxon>Dinosauria</taxon>
        <taxon>Saurischia</taxon>
        <taxon>Theropoda</taxon>
        <taxon>Coelurosauria</taxon>
        <taxon>Aves</taxon>
        <taxon>Neognathae</taxon>
        <taxon>Neoaves</taxon>
        <taxon>Columbimorphae</taxon>
        <taxon>Columbiformes</taxon>
        <taxon>Columbidae</taxon>
        <taxon>Patagioenas</taxon>
    </lineage>
</organism>
<sequence length="147" mass="16214">MWRARILFQAEEEVFGGVSWASAVSAALQRAPSVSSRCRCARHSLGSLLKSRKATCRRIEKGERTLTASSAVGSVCEGERWHSAAGILASPQLPAARTETSTQFLNFSLLITQQRAQTLKQNNMMVFRGTWKILNMDRIHSTVSFGA</sequence>
<dbReference type="Proteomes" id="UP000190648">
    <property type="component" value="Unassembled WGS sequence"/>
</dbReference>
<name>A0A1V4K1M7_PATFA</name>
<protein>
    <submittedName>
        <fullName evidence="1">Uncharacterized protein</fullName>
    </submittedName>
</protein>
<comment type="caution">
    <text evidence="1">The sequence shown here is derived from an EMBL/GenBank/DDBJ whole genome shotgun (WGS) entry which is preliminary data.</text>
</comment>
<evidence type="ECO:0000313" key="2">
    <source>
        <dbReference type="Proteomes" id="UP000190648"/>
    </source>
</evidence>
<dbReference type="EMBL" id="LSYS01005191">
    <property type="protein sequence ID" value="OPJ78362.1"/>
    <property type="molecule type" value="Genomic_DNA"/>
</dbReference>
<dbReference type="AlphaFoldDB" id="A0A1V4K1M7"/>
<reference evidence="1 2" key="1">
    <citation type="submission" date="2016-02" db="EMBL/GenBank/DDBJ databases">
        <title>Band-tailed pigeon sequencing and assembly.</title>
        <authorList>
            <person name="Soares A.E."/>
            <person name="Novak B.J."/>
            <person name="Rice E.S."/>
            <person name="O'Connell B."/>
            <person name="Chang D."/>
            <person name="Weber S."/>
            <person name="Shapiro B."/>
        </authorList>
    </citation>
    <scope>NUCLEOTIDE SEQUENCE [LARGE SCALE GENOMIC DNA]</scope>
    <source>
        <strain evidence="1">BTP2013</strain>
        <tissue evidence="1">Blood</tissue>
    </source>
</reference>
<gene>
    <name evidence="1" type="ORF">AV530_015302</name>
</gene>